<dbReference type="Proteomes" id="UP001597252">
    <property type="component" value="Unassembled WGS sequence"/>
</dbReference>
<dbReference type="RefSeq" id="WP_125753552.1">
    <property type="nucleotide sequence ID" value="NZ_JBHTON010000015.1"/>
</dbReference>
<accession>A0ABW4E6J4</accession>
<keyword evidence="2" id="KW-1185">Reference proteome</keyword>
<dbReference type="EMBL" id="JBHTON010000015">
    <property type="protein sequence ID" value="MFD1484786.1"/>
    <property type="molecule type" value="Genomic_DNA"/>
</dbReference>
<evidence type="ECO:0000313" key="2">
    <source>
        <dbReference type="Proteomes" id="UP001597252"/>
    </source>
</evidence>
<sequence length="414" mass="46536">MKLELVKCEVVKIFPDEKHIHEAKVLLKKFVGLERPEKLIDSFEKEFNELDEVKQARVVAVLNEKNYPLFDENALVSFSGDDGASTKMQNYTYKWANNFKKAAMVLAVEKYAQPILAINQYTALLETLQKVEDTFQVAFFDFDPEQVVEAVNTVKNQGDGNVTVVSRILAYRNMIEKMSEFSDIKTTVKAIDVANVIADRKVVRKTPNRDDVLAAALNMVNAQDALPVVLAMSGVRITSSGNDDELSDLKTSNVSGRVIHIPGESERDISLDPIADQILVKAMQQTEYYTVVRTGPLKGVRMSALTESNYLVRPVVRSGKTKNVGPLKKTAMLGRIKKFTSEYVALTGDTKSNFKLKDYIRLGIVAMIDKREKDGDSDLHEIVRDVLITFGNSNPARPTIYRWINVYKESKQLS</sequence>
<gene>
    <name evidence="1" type="ORF">ACFQ5J_06035</name>
</gene>
<proteinExistence type="predicted"/>
<evidence type="ECO:0000313" key="1">
    <source>
        <dbReference type="EMBL" id="MFD1484786.1"/>
    </source>
</evidence>
<name>A0ABW4E6J4_9LACO</name>
<comment type="caution">
    <text evidence="1">The sequence shown here is derived from an EMBL/GenBank/DDBJ whole genome shotgun (WGS) entry which is preliminary data.</text>
</comment>
<organism evidence="1 2">
    <name type="scientific">Lacticaseibacillus baoqingensis</name>
    <dbReference type="NCBI Taxonomy" id="2486013"/>
    <lineage>
        <taxon>Bacteria</taxon>
        <taxon>Bacillati</taxon>
        <taxon>Bacillota</taxon>
        <taxon>Bacilli</taxon>
        <taxon>Lactobacillales</taxon>
        <taxon>Lactobacillaceae</taxon>
        <taxon>Lacticaseibacillus</taxon>
    </lineage>
</organism>
<protein>
    <submittedName>
        <fullName evidence="1">Uncharacterized protein</fullName>
    </submittedName>
</protein>
<reference evidence="2" key="1">
    <citation type="journal article" date="2019" name="Int. J. Syst. Evol. Microbiol.">
        <title>The Global Catalogue of Microorganisms (GCM) 10K type strain sequencing project: providing services to taxonomists for standard genome sequencing and annotation.</title>
        <authorList>
            <consortium name="The Broad Institute Genomics Platform"/>
            <consortium name="The Broad Institute Genome Sequencing Center for Infectious Disease"/>
            <person name="Wu L."/>
            <person name="Ma J."/>
        </authorList>
    </citation>
    <scope>NUCLEOTIDE SEQUENCE [LARGE SCALE GENOMIC DNA]</scope>
    <source>
        <strain evidence="2">CCM 8903</strain>
    </source>
</reference>